<dbReference type="AlphaFoldDB" id="A0A7S3P094"/>
<dbReference type="GO" id="GO:0031397">
    <property type="term" value="P:negative regulation of protein ubiquitination"/>
    <property type="evidence" value="ECO:0007669"/>
    <property type="project" value="TreeGrafter"/>
</dbReference>
<dbReference type="InterPro" id="IPR017937">
    <property type="entry name" value="Thioredoxin_CS"/>
</dbReference>
<dbReference type="Gene3D" id="3.40.30.10">
    <property type="entry name" value="Glutaredoxin"/>
    <property type="match status" value="2"/>
</dbReference>
<proteinExistence type="predicted"/>
<dbReference type="PROSITE" id="PS51352">
    <property type="entry name" value="THIOREDOXIN_2"/>
    <property type="match status" value="1"/>
</dbReference>
<dbReference type="InterPro" id="IPR013766">
    <property type="entry name" value="Thioredoxin_domain"/>
</dbReference>
<dbReference type="InterPro" id="IPR012336">
    <property type="entry name" value="Thioredoxin-like_fold"/>
</dbReference>
<protein>
    <recommendedName>
        <fullName evidence="1">Thioredoxin domain-containing protein</fullName>
    </recommendedName>
</protein>
<accession>A0A7S3P094</accession>
<sequence>MPWKCIPCGPATDALRQTLARTYQVQGIPHLVILNAEDGKIVTTSGVEDLMGDAQGERFPWAPPSLAEIWPSHILTTTAANNNKKKLVEASQILDPSKYILLYFSAHWCPPCRAFTPKLGQAYQQLKASPELADQVELVFVSSDQDQVAFDEYFNDMPFCALPFAERRAKEQLSKRFGIEGLPTLLTLGPVVGDQGDRPVINDKVRSFIMAGEALTDFPYHPKSCQDLTMGVDGIHEHKSLIVFCEQQDDEEQATITSIVTEVAQAFRQAGHDTQFFTATAVGGIGSAIRQNVGLPAQPTDANMILVMVDIPDNGGYYVKTFSDDADDLTAEVVRAFLDNPGPRQKMGESEEG</sequence>
<dbReference type="Pfam" id="PF13905">
    <property type="entry name" value="Thioredoxin_8"/>
    <property type="match status" value="1"/>
</dbReference>
<dbReference type="GO" id="GO:0005634">
    <property type="term" value="C:nucleus"/>
    <property type="evidence" value="ECO:0007669"/>
    <property type="project" value="TreeGrafter"/>
</dbReference>
<dbReference type="InterPro" id="IPR036249">
    <property type="entry name" value="Thioredoxin-like_sf"/>
</dbReference>
<gene>
    <name evidence="2" type="ORF">ACOF00016_LOCUS1326</name>
</gene>
<organism evidence="2">
    <name type="scientific">Amphora coffeiformis</name>
    <dbReference type="NCBI Taxonomy" id="265554"/>
    <lineage>
        <taxon>Eukaryota</taxon>
        <taxon>Sar</taxon>
        <taxon>Stramenopiles</taxon>
        <taxon>Ochrophyta</taxon>
        <taxon>Bacillariophyta</taxon>
        <taxon>Bacillariophyceae</taxon>
        <taxon>Bacillariophycidae</taxon>
        <taxon>Thalassiophysales</taxon>
        <taxon>Catenulaceae</taxon>
        <taxon>Amphora</taxon>
    </lineage>
</organism>
<dbReference type="GO" id="GO:0004791">
    <property type="term" value="F:thioredoxin-disulfide reductase (NADPH) activity"/>
    <property type="evidence" value="ECO:0007669"/>
    <property type="project" value="TreeGrafter"/>
</dbReference>
<dbReference type="PROSITE" id="PS00194">
    <property type="entry name" value="THIOREDOXIN_1"/>
    <property type="match status" value="1"/>
</dbReference>
<dbReference type="EMBL" id="HBIM01001518">
    <property type="protein sequence ID" value="CAE0403103.1"/>
    <property type="molecule type" value="Transcribed_RNA"/>
</dbReference>
<dbReference type="PANTHER" id="PTHR46472:SF1">
    <property type="entry name" value="NUCLEOREDOXIN"/>
    <property type="match status" value="1"/>
</dbReference>
<name>A0A7S3P094_9STRA</name>
<dbReference type="SUPFAM" id="SSF52833">
    <property type="entry name" value="Thioredoxin-like"/>
    <property type="match status" value="1"/>
</dbReference>
<dbReference type="PANTHER" id="PTHR46472">
    <property type="entry name" value="NUCLEOREDOXIN"/>
    <property type="match status" value="1"/>
</dbReference>
<evidence type="ECO:0000259" key="1">
    <source>
        <dbReference type="PROSITE" id="PS51352"/>
    </source>
</evidence>
<evidence type="ECO:0000313" key="2">
    <source>
        <dbReference type="EMBL" id="CAE0403103.1"/>
    </source>
</evidence>
<reference evidence="2" key="1">
    <citation type="submission" date="2021-01" db="EMBL/GenBank/DDBJ databases">
        <authorList>
            <person name="Corre E."/>
            <person name="Pelletier E."/>
            <person name="Niang G."/>
            <person name="Scheremetjew M."/>
            <person name="Finn R."/>
            <person name="Kale V."/>
            <person name="Holt S."/>
            <person name="Cochrane G."/>
            <person name="Meng A."/>
            <person name="Brown T."/>
            <person name="Cohen L."/>
        </authorList>
    </citation>
    <scope>NUCLEOTIDE SEQUENCE</scope>
    <source>
        <strain evidence="2">CCMP127</strain>
    </source>
</reference>
<dbReference type="GO" id="GO:0030178">
    <property type="term" value="P:negative regulation of Wnt signaling pathway"/>
    <property type="evidence" value="ECO:0007669"/>
    <property type="project" value="TreeGrafter"/>
</dbReference>
<feature type="domain" description="Thioredoxin" evidence="1">
    <location>
        <begin position="36"/>
        <end position="210"/>
    </location>
</feature>